<feature type="transmembrane region" description="Helical" evidence="8">
    <location>
        <begin position="79"/>
        <end position="106"/>
    </location>
</feature>
<evidence type="ECO:0008006" key="13">
    <source>
        <dbReference type="Google" id="ProtNLM"/>
    </source>
</evidence>
<feature type="domain" description="G-protein coupled receptors family 1 profile" evidence="10">
    <location>
        <begin position="26"/>
        <end position="253"/>
    </location>
</feature>
<dbReference type="Gene3D" id="1.20.1070.10">
    <property type="entry name" value="Rhodopsin 7-helix transmembrane proteins"/>
    <property type="match status" value="1"/>
</dbReference>
<evidence type="ECO:0000256" key="6">
    <source>
        <dbReference type="ARBA" id="ARBA00023170"/>
    </source>
</evidence>
<feature type="domain" description="G-protein coupled receptors family 2 profile 2" evidence="9">
    <location>
        <begin position="12"/>
        <end position="249"/>
    </location>
</feature>
<gene>
    <name evidence="11" type="ORF">SteCoe_31566</name>
</gene>
<evidence type="ECO:0000313" key="11">
    <source>
        <dbReference type="EMBL" id="OMJ70447.1"/>
    </source>
</evidence>
<dbReference type="GO" id="GO:0007166">
    <property type="term" value="P:cell surface receptor signaling pathway"/>
    <property type="evidence" value="ECO:0007669"/>
    <property type="project" value="InterPro"/>
</dbReference>
<evidence type="ECO:0000313" key="12">
    <source>
        <dbReference type="Proteomes" id="UP000187209"/>
    </source>
</evidence>
<comment type="caution">
    <text evidence="11">The sequence shown here is derived from an EMBL/GenBank/DDBJ whole genome shotgun (WGS) entry which is preliminary data.</text>
</comment>
<dbReference type="InterPro" id="IPR017981">
    <property type="entry name" value="GPCR_2-like_7TM"/>
</dbReference>
<evidence type="ECO:0000256" key="8">
    <source>
        <dbReference type="SAM" id="Phobius"/>
    </source>
</evidence>
<feature type="transmembrane region" description="Helical" evidence="8">
    <location>
        <begin position="47"/>
        <end position="67"/>
    </location>
</feature>
<evidence type="ECO:0000259" key="9">
    <source>
        <dbReference type="PROSITE" id="PS50261"/>
    </source>
</evidence>
<sequence length="290" mass="33248">MVCQNDGNIELLYIVTAICAILSLIGCIFTLLIYFIAKELRVYAFKLVAYLAFCDLVKSLAIIIPSYKGELLDYFCSTQGFFLVSFSLSNLIWVLAISVSLVQVVVYKVQDVEKYHKYWILLSFVFAPGLCSLPLITQSYGNVYTWCTLKVEGDAQVWIYIIDFVPRWISIFLILGCYIKIYYYIKKHPDLIEDDKLFLGRMVAYPALILVAFIPLTILRVLQAHAKECGYFYLALSAYTSFSLYGFLNAIAYGYNESVSLYIKNLFSSKHKLIQHKSTDLFSTFNEVIN</sequence>
<evidence type="ECO:0000256" key="7">
    <source>
        <dbReference type="ARBA" id="ARBA00023224"/>
    </source>
</evidence>
<dbReference type="EMBL" id="MPUH01001086">
    <property type="protein sequence ID" value="OMJ70447.1"/>
    <property type="molecule type" value="Genomic_DNA"/>
</dbReference>
<evidence type="ECO:0000256" key="4">
    <source>
        <dbReference type="ARBA" id="ARBA00023040"/>
    </source>
</evidence>
<keyword evidence="3 8" id="KW-1133">Transmembrane helix</keyword>
<dbReference type="Proteomes" id="UP000187209">
    <property type="component" value="Unassembled WGS sequence"/>
</dbReference>
<feature type="transmembrane region" description="Helical" evidence="8">
    <location>
        <begin position="197"/>
        <end position="219"/>
    </location>
</feature>
<dbReference type="InterPro" id="IPR022343">
    <property type="entry name" value="GCR1-cAMP_receptor"/>
</dbReference>
<comment type="subcellular location">
    <subcellularLocation>
        <location evidence="1">Membrane</location>
        <topology evidence="1">Multi-pass membrane protein</topology>
    </subcellularLocation>
</comment>
<dbReference type="OrthoDB" id="18453at2759"/>
<evidence type="ECO:0000256" key="2">
    <source>
        <dbReference type="ARBA" id="ARBA00022692"/>
    </source>
</evidence>
<keyword evidence="12" id="KW-1185">Reference proteome</keyword>
<evidence type="ECO:0000256" key="5">
    <source>
        <dbReference type="ARBA" id="ARBA00023136"/>
    </source>
</evidence>
<name>A0A1R2B131_9CILI</name>
<dbReference type="PANTHER" id="PTHR23112:SF0">
    <property type="entry name" value="TRANSMEMBRANE PROTEIN 116"/>
    <property type="match status" value="1"/>
</dbReference>
<accession>A0A1R2B131</accession>
<dbReference type="PROSITE" id="PS50261">
    <property type="entry name" value="G_PROTEIN_RECEP_F2_4"/>
    <property type="match status" value="1"/>
</dbReference>
<dbReference type="AlphaFoldDB" id="A0A1R2B131"/>
<evidence type="ECO:0000259" key="10">
    <source>
        <dbReference type="PROSITE" id="PS50262"/>
    </source>
</evidence>
<evidence type="ECO:0000256" key="3">
    <source>
        <dbReference type="ARBA" id="ARBA00022989"/>
    </source>
</evidence>
<reference evidence="11 12" key="1">
    <citation type="submission" date="2016-11" db="EMBL/GenBank/DDBJ databases">
        <title>The macronuclear genome of Stentor coeruleus: a giant cell with tiny introns.</title>
        <authorList>
            <person name="Slabodnick M."/>
            <person name="Ruby J.G."/>
            <person name="Reiff S.B."/>
            <person name="Swart E.C."/>
            <person name="Gosai S."/>
            <person name="Prabakaran S."/>
            <person name="Witkowska E."/>
            <person name="Larue G.E."/>
            <person name="Fisher S."/>
            <person name="Freeman R.M."/>
            <person name="Gunawardena J."/>
            <person name="Chu W."/>
            <person name="Stover N.A."/>
            <person name="Gregory B.D."/>
            <person name="Nowacki M."/>
            <person name="Derisi J."/>
            <person name="Roy S.W."/>
            <person name="Marshall W.F."/>
            <person name="Sood P."/>
        </authorList>
    </citation>
    <scope>NUCLEOTIDE SEQUENCE [LARGE SCALE GENOMIC DNA]</scope>
    <source>
        <strain evidence="11">WM001</strain>
    </source>
</reference>
<dbReference type="Pfam" id="PF05462">
    <property type="entry name" value="Dicty_CAR"/>
    <property type="match status" value="1"/>
</dbReference>
<feature type="transmembrane region" description="Helical" evidence="8">
    <location>
        <begin position="157"/>
        <end position="185"/>
    </location>
</feature>
<keyword evidence="6" id="KW-0675">Receptor</keyword>
<dbReference type="SUPFAM" id="SSF81321">
    <property type="entry name" value="Family A G protein-coupled receptor-like"/>
    <property type="match status" value="1"/>
</dbReference>
<dbReference type="PANTHER" id="PTHR23112">
    <property type="entry name" value="G PROTEIN-COUPLED RECEPTOR 157-RELATED"/>
    <property type="match status" value="1"/>
</dbReference>
<dbReference type="PRINTS" id="PR02000">
    <property type="entry name" value="GCR1PLANT"/>
</dbReference>
<dbReference type="InterPro" id="IPR022340">
    <property type="entry name" value="GPCR_GCR1_put"/>
</dbReference>
<feature type="transmembrane region" description="Helical" evidence="8">
    <location>
        <begin position="231"/>
        <end position="255"/>
    </location>
</feature>
<keyword evidence="4" id="KW-0297">G-protein coupled receptor</keyword>
<feature type="transmembrane region" description="Helical" evidence="8">
    <location>
        <begin position="118"/>
        <end position="137"/>
    </location>
</feature>
<keyword evidence="5 8" id="KW-0472">Membrane</keyword>
<dbReference type="InterPro" id="IPR017452">
    <property type="entry name" value="GPCR_Rhodpsn_7TM"/>
</dbReference>
<proteinExistence type="predicted"/>
<dbReference type="PROSITE" id="PS50262">
    <property type="entry name" value="G_PROTEIN_RECEP_F1_2"/>
    <property type="match status" value="1"/>
</dbReference>
<keyword evidence="2 8" id="KW-0812">Transmembrane</keyword>
<evidence type="ECO:0000256" key="1">
    <source>
        <dbReference type="ARBA" id="ARBA00004141"/>
    </source>
</evidence>
<protein>
    <recommendedName>
        <fullName evidence="13">G-protein coupled receptors family 2 profile 2 domain-containing protein</fullName>
    </recommendedName>
</protein>
<keyword evidence="7" id="KW-0807">Transducer</keyword>
<feature type="transmembrane region" description="Helical" evidence="8">
    <location>
        <begin position="12"/>
        <end position="35"/>
    </location>
</feature>
<dbReference type="GO" id="GO:0005886">
    <property type="term" value="C:plasma membrane"/>
    <property type="evidence" value="ECO:0007669"/>
    <property type="project" value="TreeGrafter"/>
</dbReference>
<dbReference type="PRINTS" id="PR02001">
    <property type="entry name" value="GCR1CAMPR"/>
</dbReference>
<organism evidence="11 12">
    <name type="scientific">Stentor coeruleus</name>
    <dbReference type="NCBI Taxonomy" id="5963"/>
    <lineage>
        <taxon>Eukaryota</taxon>
        <taxon>Sar</taxon>
        <taxon>Alveolata</taxon>
        <taxon>Ciliophora</taxon>
        <taxon>Postciliodesmatophora</taxon>
        <taxon>Heterotrichea</taxon>
        <taxon>Heterotrichida</taxon>
        <taxon>Stentoridae</taxon>
        <taxon>Stentor</taxon>
    </lineage>
</organism>
<dbReference type="GO" id="GO:0007189">
    <property type="term" value="P:adenylate cyclase-activating G protein-coupled receptor signaling pathway"/>
    <property type="evidence" value="ECO:0007669"/>
    <property type="project" value="TreeGrafter"/>
</dbReference>
<dbReference type="GO" id="GO:0004930">
    <property type="term" value="F:G protein-coupled receptor activity"/>
    <property type="evidence" value="ECO:0007669"/>
    <property type="project" value="UniProtKB-KW"/>
</dbReference>